<dbReference type="EMBL" id="CM055095">
    <property type="protein sequence ID" value="KAJ7559002.1"/>
    <property type="molecule type" value="Genomic_DNA"/>
</dbReference>
<protein>
    <submittedName>
        <fullName evidence="1">Uncharacterized protein</fullName>
    </submittedName>
</protein>
<sequence>MAMAGTSDEGWRCLENGARSTASMPSSLANKKHPKFRSLMHCYLQKSQSPPLTLASASASASAIPNSELGFGKPALDCENAQNEEGFEMLYSDWTIMPGGGRRRGRPRRCSWEGEVNHAREIGNEFANRVQVKAEKSGIGAQKLEIRGEEGGIVAKKRAKLQNDNCKGPGGQTKMKALKMLNEEQNDRRKTSALERLACVKKKQSNCRISNQKRNHLSSGMQIMLSDDFFDVQKTSSEEHSAGQNSSDRDNREVVVNARENSSYGNNFATYSSIRCISIGRNKTQKRSNSTMQTISSFKKDGTNCFNGTDLESKVSSDGAAQRTGRTSHVEAQEKFETKGSFSSLTRKHQQNRVEKASQRLFSTNYHNVVDEETFPDRSQTISTKDCSLQDILKSAENDRSLPFQKRKKRKRSQLQLQNSCQKKVLDRLSYADSQSDNVWLEQGARFASNAGYVKNFSKSTAIHVNLEMEDRERDKDSRLWLQDEIQVDCPMSRITAFYDSAHLRHHGNTTASFQESENTGAKSIKLVGNILKSSTTSKTLKVARSKSQSLKLQMQRVMRKCAGLVHGTGTMSKTKTVARNPFKESAQRIANFLPRKPLQVKWREVYIGLMDPTILVSIRCKVYWPKDDEWYTGFISEYNQHTKKHRIIYDDEEEEWLLLLKERLALHISLHEKIALALGSKEQVRKGTKRKQGFEELAVLAASIEDFQGDYHHGDIVWSEIKGYPMWPAFVMDEEHALAFGLEPVSYARLLPVQFFGSHDCARINPRQVVIFSKGLVLNYHSKCKRVAFRQGLEEVERYLKDRKLPGSMTFLQEEVSGSITQQTKVKKQAEQTEDEDFMGDERQYKIKKSIKTLFTCPIVLGSLCVLSLGKIVKDSEYFHDHKYIWTEGYTAIRKFSSMKDPSKVVNYRMEILRSPVMRSLPVFHVTPDDGDVVEGSSASACWKRIFEKVSKAKCSSAASASGQTEKKRPVYKSGPAMFGFANAQVSRLIQALPSARACSKFMAWSEKVPCDETEELLPAGFKPVEVQWKHLDRCSVCYTNEEYEGNALRQCDKCRMLVHINCYGDLETPDGDLSLCKLCQPVAPKHSPPCCLCPIKGGAMKETTDGRWVHLACALWIPETCFVDTKRMEPVDGLRSINKERWKLICSICKVPYGVCIQCAEHHCRVAYHPLCARAAGLHTEVFTGSRRKQNGSAGGTDESFTPLRLLSYCKRHRQPREERNILEGTSRQAISVHCNDDELHNSQNSAGCARCEPYNTTARRGRREPEVHSAALAKRSFVENRPYIISGCRRNPYKSSILIDDSLLTSREQHDVECPDDFEKLVFSRHQNTAHASITVQEEVSQVVLSMSARFCKMRSTVHQRLTFGKSGIHGWGLFTKQPHAAGDMVIEYAGEIVRPVIADIREKNCYDSLVGAGTYMFCIDEERVIDATHSGSVAHLINHSCEPNCYSRVVAACGKDRIIIFAKRDIAEYEELTYDYRFTSIGEQLTCHCGCPRCRGIVNIMDDEDSGRILVPHSELSPWPLKSLEGIKSPGKERDMRNWNMECDSSKSFVKESQTEERIMKCNTMIGTPP</sequence>
<gene>
    <name evidence="1" type="ORF">O6H91_04G065300</name>
</gene>
<evidence type="ECO:0000313" key="1">
    <source>
        <dbReference type="EMBL" id="KAJ7559002.1"/>
    </source>
</evidence>
<evidence type="ECO:0000313" key="2">
    <source>
        <dbReference type="Proteomes" id="UP001162992"/>
    </source>
</evidence>
<comment type="caution">
    <text evidence="1">The sequence shown here is derived from an EMBL/GenBank/DDBJ whole genome shotgun (WGS) entry which is preliminary data.</text>
</comment>
<reference evidence="2" key="1">
    <citation type="journal article" date="2024" name="Proc. Natl. Acad. Sci. U.S.A.">
        <title>Extraordinary preservation of gene collinearity over three hundred million years revealed in homosporous lycophytes.</title>
        <authorList>
            <person name="Li C."/>
            <person name="Wickell D."/>
            <person name="Kuo L.Y."/>
            <person name="Chen X."/>
            <person name="Nie B."/>
            <person name="Liao X."/>
            <person name="Peng D."/>
            <person name="Ji J."/>
            <person name="Jenkins J."/>
            <person name="Williams M."/>
            <person name="Shu S."/>
            <person name="Plott C."/>
            <person name="Barry K."/>
            <person name="Rajasekar S."/>
            <person name="Grimwood J."/>
            <person name="Han X."/>
            <person name="Sun S."/>
            <person name="Hou Z."/>
            <person name="He W."/>
            <person name="Dai G."/>
            <person name="Sun C."/>
            <person name="Schmutz J."/>
            <person name="Leebens-Mack J.H."/>
            <person name="Li F.W."/>
            <person name="Wang L."/>
        </authorList>
    </citation>
    <scope>NUCLEOTIDE SEQUENCE [LARGE SCALE GENOMIC DNA]</scope>
    <source>
        <strain evidence="2">cv. PW_Plant_1</strain>
    </source>
</reference>
<keyword evidence="2" id="KW-1185">Reference proteome</keyword>
<proteinExistence type="predicted"/>
<organism evidence="1 2">
    <name type="scientific">Diphasiastrum complanatum</name>
    <name type="common">Issler's clubmoss</name>
    <name type="synonym">Lycopodium complanatum</name>
    <dbReference type="NCBI Taxonomy" id="34168"/>
    <lineage>
        <taxon>Eukaryota</taxon>
        <taxon>Viridiplantae</taxon>
        <taxon>Streptophyta</taxon>
        <taxon>Embryophyta</taxon>
        <taxon>Tracheophyta</taxon>
        <taxon>Lycopodiopsida</taxon>
        <taxon>Lycopodiales</taxon>
        <taxon>Lycopodiaceae</taxon>
        <taxon>Lycopodioideae</taxon>
        <taxon>Diphasiastrum</taxon>
    </lineage>
</organism>
<accession>A0ACC2DXP9</accession>
<dbReference type="Proteomes" id="UP001162992">
    <property type="component" value="Chromosome 4"/>
</dbReference>
<name>A0ACC2DXP9_DIPCM</name>